<dbReference type="AlphaFoldDB" id="A0AAD9UEK9"/>
<evidence type="ECO:0000313" key="3">
    <source>
        <dbReference type="Proteomes" id="UP001209878"/>
    </source>
</evidence>
<evidence type="ECO:0000256" key="1">
    <source>
        <dbReference type="SAM" id="MobiDB-lite"/>
    </source>
</evidence>
<proteinExistence type="predicted"/>
<sequence>MFYREHFDYDEDDDDDDDDVAVLSLASSRSADSDQGYGSTLVDLSRSDSGATWSAHDKQNSGLLRLGPKPGLTKQCSAESDCALLQPYPTDYNRSDAFDLGGSSRPSSAVVSFSFRSSDSAPHARRIGLSSPDADFMTSTLRDGDDTAREPSKKKAARAKRSDAAQRLLSRRQLFHRGNHFVRARYGPRAVDNPTAKQTNFRPPSAFCAPLRYAQEPRAAKTREQKPKCARWPEPPRYPPKARHVAVDCQILHLVEQLHVAIQCQPEVAEASVWCPLRMVNASTQYPRLKYKNASVQTTAKTFSDQGVQSKPEMRNQLVETTETILYQPSLETVQGTTRCVCQTDSPDQ</sequence>
<accession>A0AAD9UEK9</accession>
<evidence type="ECO:0000313" key="2">
    <source>
        <dbReference type="EMBL" id="KAK2186499.1"/>
    </source>
</evidence>
<name>A0AAD9UEK9_RIDPI</name>
<reference evidence="2" key="1">
    <citation type="journal article" date="2023" name="Mol. Biol. Evol.">
        <title>Third-Generation Sequencing Reveals the Adaptive Role of the Epigenome in Three Deep-Sea Polychaetes.</title>
        <authorList>
            <person name="Perez M."/>
            <person name="Aroh O."/>
            <person name="Sun Y."/>
            <person name="Lan Y."/>
            <person name="Juniper S.K."/>
            <person name="Young C.R."/>
            <person name="Angers B."/>
            <person name="Qian P.Y."/>
        </authorList>
    </citation>
    <scope>NUCLEOTIDE SEQUENCE</scope>
    <source>
        <strain evidence="2">R07B-5</strain>
    </source>
</reference>
<gene>
    <name evidence="2" type="ORF">NP493_198g03017</name>
</gene>
<comment type="caution">
    <text evidence="2">The sequence shown here is derived from an EMBL/GenBank/DDBJ whole genome shotgun (WGS) entry which is preliminary data.</text>
</comment>
<feature type="region of interest" description="Disordered" evidence="1">
    <location>
        <begin position="47"/>
        <end position="67"/>
    </location>
</feature>
<feature type="compositionally biased region" description="Basic and acidic residues" evidence="1">
    <location>
        <begin position="142"/>
        <end position="153"/>
    </location>
</feature>
<protein>
    <submittedName>
        <fullName evidence="2">Uncharacterized protein</fullName>
    </submittedName>
</protein>
<keyword evidence="3" id="KW-1185">Reference proteome</keyword>
<dbReference type="Proteomes" id="UP001209878">
    <property type="component" value="Unassembled WGS sequence"/>
</dbReference>
<feature type="region of interest" description="Disordered" evidence="1">
    <location>
        <begin position="122"/>
        <end position="165"/>
    </location>
</feature>
<organism evidence="2 3">
    <name type="scientific">Ridgeia piscesae</name>
    <name type="common">Tubeworm</name>
    <dbReference type="NCBI Taxonomy" id="27915"/>
    <lineage>
        <taxon>Eukaryota</taxon>
        <taxon>Metazoa</taxon>
        <taxon>Spiralia</taxon>
        <taxon>Lophotrochozoa</taxon>
        <taxon>Annelida</taxon>
        <taxon>Polychaeta</taxon>
        <taxon>Sedentaria</taxon>
        <taxon>Canalipalpata</taxon>
        <taxon>Sabellida</taxon>
        <taxon>Siboglinidae</taxon>
        <taxon>Ridgeia</taxon>
    </lineage>
</organism>
<dbReference type="EMBL" id="JAODUO010000198">
    <property type="protein sequence ID" value="KAK2186499.1"/>
    <property type="molecule type" value="Genomic_DNA"/>
</dbReference>